<keyword evidence="3 6" id="KW-0731">Sigma factor</keyword>
<dbReference type="InterPro" id="IPR007627">
    <property type="entry name" value="RNA_pol_sigma70_r2"/>
</dbReference>
<dbReference type="PROSITE" id="PS01063">
    <property type="entry name" value="SIGMA70_ECF"/>
    <property type="match status" value="1"/>
</dbReference>
<evidence type="ECO:0000259" key="7">
    <source>
        <dbReference type="Pfam" id="PF04542"/>
    </source>
</evidence>
<keyword evidence="5 6" id="KW-0804">Transcription</keyword>
<evidence type="ECO:0000256" key="1">
    <source>
        <dbReference type="ARBA" id="ARBA00010641"/>
    </source>
</evidence>
<evidence type="ECO:0000313" key="9">
    <source>
        <dbReference type="EMBL" id="KAA9089611.1"/>
    </source>
</evidence>
<dbReference type="SUPFAM" id="SSF88946">
    <property type="entry name" value="Sigma2 domain of RNA polymerase sigma factors"/>
    <property type="match status" value="1"/>
</dbReference>
<comment type="similarity">
    <text evidence="1 6">Belongs to the sigma-70 factor family. ECF subfamily.</text>
</comment>
<evidence type="ECO:0000259" key="8">
    <source>
        <dbReference type="Pfam" id="PF08281"/>
    </source>
</evidence>
<dbReference type="InterPro" id="IPR013325">
    <property type="entry name" value="RNA_pol_sigma_r2"/>
</dbReference>
<dbReference type="OrthoDB" id="7376212at2"/>
<dbReference type="PANTHER" id="PTHR43133:SF8">
    <property type="entry name" value="RNA POLYMERASE SIGMA FACTOR HI_1459-RELATED"/>
    <property type="match status" value="1"/>
</dbReference>
<evidence type="ECO:0000256" key="6">
    <source>
        <dbReference type="RuleBase" id="RU000716"/>
    </source>
</evidence>
<accession>A0A5J5IWU5</accession>
<dbReference type="InterPro" id="IPR000838">
    <property type="entry name" value="RNA_pol_sigma70_ECF_CS"/>
</dbReference>
<keyword evidence="10" id="KW-1185">Reference proteome</keyword>
<reference evidence="10" key="1">
    <citation type="submission" date="2019-09" db="EMBL/GenBank/DDBJ databases">
        <title>Mumia zhuanghuii sp. nov. isolated from the intestinal contents of plateau pika (Ochotona curzoniae) in the Qinghai-Tibet plateau of China.</title>
        <authorList>
            <person name="Tian Z."/>
        </authorList>
    </citation>
    <scope>NUCLEOTIDE SEQUENCE [LARGE SCALE GENOMIC DNA]</scope>
    <source>
        <strain evidence="10">DSM 25564</strain>
    </source>
</reference>
<dbReference type="InterPro" id="IPR013249">
    <property type="entry name" value="RNA_pol_sigma70_r4_t2"/>
</dbReference>
<gene>
    <name evidence="9" type="ORF">F6B42_03820</name>
</gene>
<organism evidence="9 10">
    <name type="scientific">Microbacterium radiodurans</name>
    <dbReference type="NCBI Taxonomy" id="661398"/>
    <lineage>
        <taxon>Bacteria</taxon>
        <taxon>Bacillati</taxon>
        <taxon>Actinomycetota</taxon>
        <taxon>Actinomycetes</taxon>
        <taxon>Micrococcales</taxon>
        <taxon>Microbacteriaceae</taxon>
        <taxon>Microbacterium</taxon>
    </lineage>
</organism>
<dbReference type="GO" id="GO:0003677">
    <property type="term" value="F:DNA binding"/>
    <property type="evidence" value="ECO:0007669"/>
    <property type="project" value="UniProtKB-KW"/>
</dbReference>
<evidence type="ECO:0000256" key="4">
    <source>
        <dbReference type="ARBA" id="ARBA00023125"/>
    </source>
</evidence>
<evidence type="ECO:0000256" key="2">
    <source>
        <dbReference type="ARBA" id="ARBA00023015"/>
    </source>
</evidence>
<protein>
    <recommendedName>
        <fullName evidence="6">RNA polymerase sigma factor</fullName>
    </recommendedName>
</protein>
<dbReference type="AlphaFoldDB" id="A0A5J5IWU5"/>
<dbReference type="Gene3D" id="1.10.1740.10">
    <property type="match status" value="1"/>
</dbReference>
<dbReference type="InterPro" id="IPR036388">
    <property type="entry name" value="WH-like_DNA-bd_sf"/>
</dbReference>
<dbReference type="SUPFAM" id="SSF88659">
    <property type="entry name" value="Sigma3 and sigma4 domains of RNA polymerase sigma factors"/>
    <property type="match status" value="1"/>
</dbReference>
<feature type="domain" description="RNA polymerase sigma-70 region 2" evidence="7">
    <location>
        <begin position="37"/>
        <end position="100"/>
    </location>
</feature>
<proteinExistence type="inferred from homology"/>
<name>A0A5J5IWU5_9MICO</name>
<dbReference type="PANTHER" id="PTHR43133">
    <property type="entry name" value="RNA POLYMERASE ECF-TYPE SIGMA FACTO"/>
    <property type="match status" value="1"/>
</dbReference>
<keyword evidence="2 6" id="KW-0805">Transcription regulation</keyword>
<evidence type="ECO:0000256" key="3">
    <source>
        <dbReference type="ARBA" id="ARBA00023082"/>
    </source>
</evidence>
<sequence length="190" mass="20923">MDTDEEAAATDLAAAPDGILVARAVGGDVDAFDHVLHRHTAIVRAYVYRIVGTLSETDDVVQEAFLTAWRQLPTLRDPAAVKAWLMKIASREAYAHLRRRPSHDTLDGFDRAAESGLLPEAAAIRNAQLHALSEALDALPEPQRRCWLLREVGSLSYTEIAEEMNLPVSTVRGNLSRARASITIQMAGWR</sequence>
<dbReference type="RefSeq" id="WP_150418242.1">
    <property type="nucleotide sequence ID" value="NZ_VYRZ01000001.1"/>
</dbReference>
<evidence type="ECO:0000313" key="10">
    <source>
        <dbReference type="Proteomes" id="UP000327039"/>
    </source>
</evidence>
<dbReference type="GO" id="GO:0016987">
    <property type="term" value="F:sigma factor activity"/>
    <property type="evidence" value="ECO:0007669"/>
    <property type="project" value="UniProtKB-KW"/>
</dbReference>
<evidence type="ECO:0000256" key="5">
    <source>
        <dbReference type="ARBA" id="ARBA00023163"/>
    </source>
</evidence>
<dbReference type="Gene3D" id="1.10.10.10">
    <property type="entry name" value="Winged helix-like DNA-binding domain superfamily/Winged helix DNA-binding domain"/>
    <property type="match status" value="1"/>
</dbReference>
<dbReference type="InterPro" id="IPR014284">
    <property type="entry name" value="RNA_pol_sigma-70_dom"/>
</dbReference>
<comment type="caution">
    <text evidence="9">The sequence shown here is derived from an EMBL/GenBank/DDBJ whole genome shotgun (WGS) entry which is preliminary data.</text>
</comment>
<dbReference type="InterPro" id="IPR039425">
    <property type="entry name" value="RNA_pol_sigma-70-like"/>
</dbReference>
<dbReference type="Pfam" id="PF04542">
    <property type="entry name" value="Sigma70_r2"/>
    <property type="match status" value="1"/>
</dbReference>
<dbReference type="InterPro" id="IPR013324">
    <property type="entry name" value="RNA_pol_sigma_r3/r4-like"/>
</dbReference>
<dbReference type="CDD" id="cd06171">
    <property type="entry name" value="Sigma70_r4"/>
    <property type="match status" value="1"/>
</dbReference>
<dbReference type="NCBIfam" id="TIGR02937">
    <property type="entry name" value="sigma70-ECF"/>
    <property type="match status" value="1"/>
</dbReference>
<dbReference type="GO" id="GO:0006950">
    <property type="term" value="P:response to stress"/>
    <property type="evidence" value="ECO:0007669"/>
    <property type="project" value="UniProtKB-ARBA"/>
</dbReference>
<feature type="domain" description="RNA polymerase sigma factor 70 region 4 type 2" evidence="8">
    <location>
        <begin position="130"/>
        <end position="181"/>
    </location>
</feature>
<dbReference type="Proteomes" id="UP000327039">
    <property type="component" value="Unassembled WGS sequence"/>
</dbReference>
<dbReference type="EMBL" id="VYRZ01000001">
    <property type="protein sequence ID" value="KAA9089611.1"/>
    <property type="molecule type" value="Genomic_DNA"/>
</dbReference>
<dbReference type="GO" id="GO:0006352">
    <property type="term" value="P:DNA-templated transcription initiation"/>
    <property type="evidence" value="ECO:0007669"/>
    <property type="project" value="InterPro"/>
</dbReference>
<keyword evidence="4 6" id="KW-0238">DNA-binding</keyword>
<dbReference type="Pfam" id="PF08281">
    <property type="entry name" value="Sigma70_r4_2"/>
    <property type="match status" value="1"/>
</dbReference>